<sequence length="143" mass="14672">MTGVVIGVVFIVFALALLIPGLLAALGRLPGNNVVGLHVPEVRKDEEIWVQAHKVAGPYLILGGLALAFGSAFAFIADGWLWMGPVVLGAVAVAAVAAAGNQGARAARLFAEAKENEADADAAPAPQVDLGALRNAARRADDR</sequence>
<evidence type="ECO:0000313" key="4">
    <source>
        <dbReference type="Proteomes" id="UP000186292"/>
    </source>
</evidence>
<keyword evidence="2" id="KW-0472">Membrane</keyword>
<dbReference type="RefSeq" id="WP_076598282.1">
    <property type="nucleotide sequence ID" value="NZ_CP046976.1"/>
</dbReference>
<accession>A0A1N7IQR3</accession>
<feature type="region of interest" description="Disordered" evidence="1">
    <location>
        <begin position="117"/>
        <end position="143"/>
    </location>
</feature>
<dbReference type="InterPro" id="IPR025962">
    <property type="entry name" value="SdpI/YhfL"/>
</dbReference>
<gene>
    <name evidence="3" type="ORF">SAMN05444817_101324</name>
</gene>
<feature type="transmembrane region" description="Helical" evidence="2">
    <location>
        <begin position="6"/>
        <end position="26"/>
    </location>
</feature>
<feature type="transmembrane region" description="Helical" evidence="2">
    <location>
        <begin position="59"/>
        <end position="76"/>
    </location>
</feature>
<dbReference type="EMBL" id="FTOF01000001">
    <property type="protein sequence ID" value="SIS39419.1"/>
    <property type="molecule type" value="Genomic_DNA"/>
</dbReference>
<dbReference type="Proteomes" id="UP000186292">
    <property type="component" value="Unassembled WGS sequence"/>
</dbReference>
<evidence type="ECO:0000313" key="3">
    <source>
        <dbReference type="EMBL" id="SIS39419.1"/>
    </source>
</evidence>
<feature type="compositionally biased region" description="Low complexity" evidence="1">
    <location>
        <begin position="121"/>
        <end position="135"/>
    </location>
</feature>
<keyword evidence="2" id="KW-1133">Transmembrane helix</keyword>
<dbReference type="STRING" id="1161099.SAMN05444817_101324"/>
<dbReference type="AlphaFoldDB" id="A0A1N7IQR3"/>
<organism evidence="3 4">
    <name type="scientific">Corynebacterium appendicis CIP 107643</name>
    <dbReference type="NCBI Taxonomy" id="1161099"/>
    <lineage>
        <taxon>Bacteria</taxon>
        <taxon>Bacillati</taxon>
        <taxon>Actinomycetota</taxon>
        <taxon>Actinomycetes</taxon>
        <taxon>Mycobacteriales</taxon>
        <taxon>Corynebacteriaceae</taxon>
        <taxon>Corynebacterium</taxon>
    </lineage>
</organism>
<evidence type="ECO:0000256" key="1">
    <source>
        <dbReference type="SAM" id="MobiDB-lite"/>
    </source>
</evidence>
<dbReference type="Pfam" id="PF13630">
    <property type="entry name" value="SdpI"/>
    <property type="match status" value="1"/>
</dbReference>
<reference evidence="4" key="1">
    <citation type="submission" date="2017-01" db="EMBL/GenBank/DDBJ databases">
        <authorList>
            <person name="Varghese N."/>
            <person name="Submissions S."/>
        </authorList>
    </citation>
    <scope>NUCLEOTIDE SEQUENCE [LARGE SCALE GENOMIC DNA]</scope>
    <source>
        <strain evidence="4">DSM 44531</strain>
    </source>
</reference>
<keyword evidence="2" id="KW-0812">Transmembrane</keyword>
<feature type="transmembrane region" description="Helical" evidence="2">
    <location>
        <begin position="82"/>
        <end position="100"/>
    </location>
</feature>
<name>A0A1N7IQR3_9CORY</name>
<keyword evidence="4" id="KW-1185">Reference proteome</keyword>
<proteinExistence type="predicted"/>
<evidence type="ECO:0000256" key="2">
    <source>
        <dbReference type="SAM" id="Phobius"/>
    </source>
</evidence>
<protein>
    <submittedName>
        <fullName evidence="3">SdpI/YhfL protein family protein</fullName>
    </submittedName>
</protein>